<dbReference type="GeneID" id="8848476"/>
<name>D2VEM9_NAEGR</name>
<evidence type="ECO:0000313" key="5">
    <source>
        <dbReference type="EMBL" id="EFC44528.1"/>
    </source>
</evidence>
<gene>
    <name evidence="5" type="ORF">NAEGRDRAFT_33479</name>
</gene>
<dbReference type="InterPro" id="IPR012340">
    <property type="entry name" value="NA-bd_OB-fold"/>
</dbReference>
<evidence type="ECO:0000256" key="1">
    <source>
        <dbReference type="ARBA" id="ARBA00022555"/>
    </source>
</evidence>
<dbReference type="RefSeq" id="XP_002677272.1">
    <property type="nucleotide sequence ID" value="XM_002677226.1"/>
</dbReference>
<evidence type="ECO:0000259" key="4">
    <source>
        <dbReference type="PROSITE" id="PS50886"/>
    </source>
</evidence>
<sequence>ELIRDKLVLLMTNLKPSKMVGIESEGMLLAATNEQDQVELISFDNINDLQPGDRIVIDGFDIIPVDKQIKSDKLAKKILPFIMTNENGIVTWKGTNQWKVLGKEHVHPISNFKKVPVK</sequence>
<dbReference type="OrthoDB" id="197206at2759"/>
<keyword evidence="1 3" id="KW-0820">tRNA-binding</keyword>
<dbReference type="PROSITE" id="PS50886">
    <property type="entry name" value="TRBD"/>
    <property type="match status" value="1"/>
</dbReference>
<dbReference type="GO" id="GO:0000049">
    <property type="term" value="F:tRNA binding"/>
    <property type="evidence" value="ECO:0007669"/>
    <property type="project" value="UniProtKB-UniRule"/>
</dbReference>
<dbReference type="STRING" id="5762.D2VEM9"/>
<dbReference type="KEGG" id="ngr:NAEGRDRAFT_33479"/>
<proteinExistence type="predicted"/>
<dbReference type="InterPro" id="IPR002547">
    <property type="entry name" value="tRNA-bd_dom"/>
</dbReference>
<keyword evidence="2 3" id="KW-0694">RNA-binding</keyword>
<dbReference type="Gene3D" id="2.40.50.140">
    <property type="entry name" value="Nucleic acid-binding proteins"/>
    <property type="match status" value="1"/>
</dbReference>
<reference evidence="5 6" key="1">
    <citation type="journal article" date="2010" name="Cell">
        <title>The genome of Naegleria gruberi illuminates early eukaryotic versatility.</title>
        <authorList>
            <person name="Fritz-Laylin L.K."/>
            <person name="Prochnik S.E."/>
            <person name="Ginger M.L."/>
            <person name="Dacks J.B."/>
            <person name="Carpenter M.L."/>
            <person name="Field M.C."/>
            <person name="Kuo A."/>
            <person name="Paredez A."/>
            <person name="Chapman J."/>
            <person name="Pham J."/>
            <person name="Shu S."/>
            <person name="Neupane R."/>
            <person name="Cipriano M."/>
            <person name="Mancuso J."/>
            <person name="Tu H."/>
            <person name="Salamov A."/>
            <person name="Lindquist E."/>
            <person name="Shapiro H."/>
            <person name="Lucas S."/>
            <person name="Grigoriev I.V."/>
            <person name="Cande W.Z."/>
            <person name="Fulton C."/>
            <person name="Rokhsar D.S."/>
            <person name="Dawson S.C."/>
        </authorList>
    </citation>
    <scope>NUCLEOTIDE SEQUENCE [LARGE SCALE GENOMIC DNA]</scope>
    <source>
        <strain evidence="5 6">NEG-M</strain>
    </source>
</reference>
<feature type="non-terminal residue" evidence="5">
    <location>
        <position position="1"/>
    </location>
</feature>
<dbReference type="Proteomes" id="UP000006671">
    <property type="component" value="Unassembled WGS sequence"/>
</dbReference>
<accession>D2VEM9</accession>
<dbReference type="PANTHER" id="PTHR11586:SF37">
    <property type="entry name" value="TRNA-BINDING DOMAIN-CONTAINING PROTEIN"/>
    <property type="match status" value="1"/>
</dbReference>
<evidence type="ECO:0000256" key="2">
    <source>
        <dbReference type="ARBA" id="ARBA00022884"/>
    </source>
</evidence>
<keyword evidence="6" id="KW-1185">Reference proteome</keyword>
<dbReference type="PANTHER" id="PTHR11586">
    <property type="entry name" value="TRNA-AMINOACYLATION COFACTOR ARC1 FAMILY MEMBER"/>
    <property type="match status" value="1"/>
</dbReference>
<dbReference type="Pfam" id="PF01588">
    <property type="entry name" value="tRNA_bind"/>
    <property type="match status" value="1"/>
</dbReference>
<dbReference type="EMBL" id="GG738867">
    <property type="protein sequence ID" value="EFC44528.1"/>
    <property type="molecule type" value="Genomic_DNA"/>
</dbReference>
<dbReference type="AlphaFoldDB" id="D2VEM9"/>
<dbReference type="eggNOG" id="KOG2241">
    <property type="taxonomic scope" value="Eukaryota"/>
</dbReference>
<protein>
    <submittedName>
        <fullName evidence="5">Predicted protein</fullName>
    </submittedName>
</protein>
<dbReference type="InterPro" id="IPR051270">
    <property type="entry name" value="Tyrosine-tRNA_ligase_regulator"/>
</dbReference>
<evidence type="ECO:0000313" key="6">
    <source>
        <dbReference type="Proteomes" id="UP000006671"/>
    </source>
</evidence>
<dbReference type="InParanoid" id="D2VEM9"/>
<feature type="domain" description="TRNA-binding" evidence="4">
    <location>
        <begin position="1"/>
        <end position="56"/>
    </location>
</feature>
<dbReference type="VEuPathDB" id="AmoebaDB:NAEGRDRAFT_33479"/>
<dbReference type="SUPFAM" id="SSF50249">
    <property type="entry name" value="Nucleic acid-binding proteins"/>
    <property type="match status" value="1"/>
</dbReference>
<organism evidence="6">
    <name type="scientific">Naegleria gruberi</name>
    <name type="common">Amoeba</name>
    <dbReference type="NCBI Taxonomy" id="5762"/>
    <lineage>
        <taxon>Eukaryota</taxon>
        <taxon>Discoba</taxon>
        <taxon>Heterolobosea</taxon>
        <taxon>Tetramitia</taxon>
        <taxon>Eutetramitia</taxon>
        <taxon>Vahlkampfiidae</taxon>
        <taxon>Naegleria</taxon>
    </lineage>
</organism>
<evidence type="ECO:0000256" key="3">
    <source>
        <dbReference type="PROSITE-ProRule" id="PRU00209"/>
    </source>
</evidence>